<dbReference type="InterPro" id="IPR034747">
    <property type="entry name" value="EXOI_SH3"/>
</dbReference>
<evidence type="ECO:0000313" key="19">
    <source>
        <dbReference type="EMBL" id="PPI88201.1"/>
    </source>
</evidence>
<keyword evidence="10" id="KW-0238">DNA-binding</keyword>
<dbReference type="AlphaFoldDB" id="A0A2P5T0U3"/>
<dbReference type="FunFam" id="1.20.1280.70:FF:000001">
    <property type="entry name" value="Exodeoxyribonuclease I"/>
    <property type="match status" value="1"/>
</dbReference>
<dbReference type="InterPro" id="IPR036397">
    <property type="entry name" value="RNaseH_sf"/>
</dbReference>
<feature type="binding site" evidence="16">
    <location>
        <position position="183"/>
    </location>
    <ligand>
        <name>Mg(2+)</name>
        <dbReference type="ChEBI" id="CHEBI:18420"/>
        <label>2</label>
    </ligand>
</feature>
<feature type="binding site" evidence="16">
    <location>
        <position position="12"/>
    </location>
    <ligand>
        <name>Mg(2+)</name>
        <dbReference type="ChEBI" id="CHEBI:18420"/>
        <label>1</label>
    </ligand>
</feature>
<dbReference type="Proteomes" id="UP000296153">
    <property type="component" value="Unassembled WGS sequence"/>
</dbReference>
<evidence type="ECO:0000259" key="18">
    <source>
        <dbReference type="PROSITE" id="PS51785"/>
    </source>
</evidence>
<comment type="caution">
    <text evidence="19">The sequence shown here is derived from an EMBL/GenBank/DDBJ whole genome shotgun (WGS) entry which is preliminary data.</text>
</comment>
<dbReference type="SUPFAM" id="SSF53098">
    <property type="entry name" value="Ribonuclease H-like"/>
    <property type="match status" value="1"/>
</dbReference>
<dbReference type="Pfam" id="PF08411">
    <property type="entry name" value="ExoI_SH3"/>
    <property type="match status" value="1"/>
</dbReference>
<comment type="cofactor">
    <cofactor evidence="16">
        <name>Mg(2+)</name>
        <dbReference type="ChEBI" id="CHEBI:18420"/>
    </cofactor>
    <text evidence="16">Binds 2 Mg(2+) ions per monomer.</text>
</comment>
<keyword evidence="5 16" id="KW-0479">Metal-binding</keyword>
<feature type="binding site" evidence="15">
    <location>
        <position position="14"/>
    </location>
    <ligand>
        <name>substrate</name>
    </ligand>
</feature>
<evidence type="ECO:0000256" key="4">
    <source>
        <dbReference type="ARBA" id="ARBA00022722"/>
    </source>
</evidence>
<dbReference type="NCBIfam" id="NF008746">
    <property type="entry name" value="PRK11779.1"/>
    <property type="match status" value="1"/>
</dbReference>
<evidence type="ECO:0000256" key="15">
    <source>
        <dbReference type="PIRSR" id="PIRSR000977-1"/>
    </source>
</evidence>
<proteinExistence type="predicted"/>
<dbReference type="GO" id="GO:0006281">
    <property type="term" value="P:DNA repair"/>
    <property type="evidence" value="ECO:0007669"/>
    <property type="project" value="UniProtKB-KW"/>
</dbReference>
<dbReference type="Gene3D" id="1.20.1280.70">
    <property type="entry name" value="Exonuclease ExoI, domain 3"/>
    <property type="match status" value="1"/>
</dbReference>
<comment type="subunit">
    <text evidence="13">Monomer. Interacts with ssb (via C-terminus); this interaction stimulates the exonuclease activity by recruiting the enzyme to its substrate.</text>
</comment>
<feature type="binding site" evidence="16">
    <location>
        <position position="14"/>
    </location>
    <ligand>
        <name>Mg(2+)</name>
        <dbReference type="ChEBI" id="CHEBI:18420"/>
        <label>2</label>
    </ligand>
</feature>
<dbReference type="InterPro" id="IPR012337">
    <property type="entry name" value="RNaseH-like_sf"/>
</dbReference>
<feature type="binding site" evidence="15">
    <location>
        <position position="162"/>
    </location>
    <ligand>
        <name>substrate</name>
    </ligand>
</feature>
<comment type="catalytic activity">
    <reaction evidence="1 14">
        <text>Exonucleolytic cleavage in the 3'- to 5'-direction to yield nucleoside 5'-phosphates.</text>
        <dbReference type="EC" id="3.1.11.1"/>
    </reaction>
</comment>
<feature type="domain" description="ExoI SH3-like" evidence="17">
    <location>
        <begin position="199"/>
        <end position="351"/>
    </location>
</feature>
<evidence type="ECO:0000256" key="7">
    <source>
        <dbReference type="ARBA" id="ARBA00022801"/>
    </source>
</evidence>
<dbReference type="FunFam" id="3.30.420.10:FF:000033">
    <property type="entry name" value="Exodeoxyribonuclease I"/>
    <property type="match status" value="1"/>
</dbReference>
<organism evidence="19 20">
    <name type="scientific">Candidatus Pantoea edessiphila</name>
    <dbReference type="NCBI Taxonomy" id="2044610"/>
    <lineage>
        <taxon>Bacteria</taxon>
        <taxon>Pseudomonadati</taxon>
        <taxon>Pseudomonadota</taxon>
        <taxon>Gammaproteobacteria</taxon>
        <taxon>Enterobacterales</taxon>
        <taxon>Erwiniaceae</taxon>
        <taxon>Pantoea</taxon>
    </lineage>
</organism>
<dbReference type="Pfam" id="PF26016">
    <property type="entry name" value="ExoI_C"/>
    <property type="match status" value="1"/>
</dbReference>
<evidence type="ECO:0000256" key="6">
    <source>
        <dbReference type="ARBA" id="ARBA00022763"/>
    </source>
</evidence>
<keyword evidence="7 14" id="KW-0378">Hydrolase</keyword>
<dbReference type="Gene3D" id="3.30.1520.20">
    <property type="entry name" value="Exonuclease ExoI, domain 2"/>
    <property type="match status" value="1"/>
</dbReference>
<gene>
    <name evidence="19" type="ORF">CRV12_01005</name>
</gene>
<keyword evidence="9 16" id="KW-0460">Magnesium</keyword>
<dbReference type="RefSeq" id="WP_136130810.1">
    <property type="nucleotide sequence ID" value="NZ_PDKT01000001.1"/>
</dbReference>
<dbReference type="FunFam" id="3.30.1520.20:FF:000001">
    <property type="entry name" value="Exodeoxyribonuclease I"/>
    <property type="match status" value="1"/>
</dbReference>
<evidence type="ECO:0000313" key="20">
    <source>
        <dbReference type="Proteomes" id="UP000296153"/>
    </source>
</evidence>
<evidence type="ECO:0000256" key="2">
    <source>
        <dbReference type="ARBA" id="ARBA00012108"/>
    </source>
</evidence>
<keyword evidence="11 14" id="KW-0234">DNA repair</keyword>
<evidence type="ECO:0000256" key="11">
    <source>
        <dbReference type="ARBA" id="ARBA00023204"/>
    </source>
</evidence>
<name>A0A2P5T0U3_9GAMM</name>
<dbReference type="GO" id="GO:0008310">
    <property type="term" value="F:single-stranded DNA 3'-5' DNA exonuclease activity"/>
    <property type="evidence" value="ECO:0007669"/>
    <property type="project" value="UniProtKB-EC"/>
</dbReference>
<evidence type="ECO:0000256" key="3">
    <source>
        <dbReference type="ARBA" id="ARBA00019900"/>
    </source>
</evidence>
<keyword evidence="8 14" id="KW-0269">Exonuclease</keyword>
<dbReference type="InterPro" id="IPR058561">
    <property type="entry name" value="Exonuc_1_C"/>
</dbReference>
<dbReference type="EC" id="3.1.11.1" evidence="2 14"/>
<dbReference type="PIRSF" id="PIRSF000977">
    <property type="entry name" value="Exodeoxyribonuclease_I"/>
    <property type="match status" value="1"/>
</dbReference>
<comment type="function">
    <text evidence="12">Degrades single-stranded DNA (ssDNA) in a highly processive manner. Also functions as a DNA deoxyribophosphodiesterase that releases deoxyribose-phosphate moieties following the cleavage of DNA at an apurinic/apyrimidinic (AP) site by either an AP endonuclease or AP lyase.</text>
</comment>
<evidence type="ECO:0000256" key="14">
    <source>
        <dbReference type="PIRNR" id="PIRNR000977"/>
    </source>
</evidence>
<keyword evidence="6 14" id="KW-0227">DNA damage</keyword>
<feature type="domain" description="ExoI C-terminal" evidence="18">
    <location>
        <begin position="354"/>
        <end position="470"/>
    </location>
</feature>
<dbReference type="InterPro" id="IPR013520">
    <property type="entry name" value="Ribonucl_H"/>
</dbReference>
<evidence type="ECO:0000256" key="10">
    <source>
        <dbReference type="ARBA" id="ARBA00023125"/>
    </source>
</evidence>
<dbReference type="Pfam" id="PF00929">
    <property type="entry name" value="RNase_T"/>
    <property type="match status" value="1"/>
</dbReference>
<evidence type="ECO:0000256" key="8">
    <source>
        <dbReference type="ARBA" id="ARBA00022839"/>
    </source>
</evidence>
<dbReference type="InterPro" id="IPR038649">
    <property type="entry name" value="EXOI_SH3_sf"/>
</dbReference>
<dbReference type="OrthoDB" id="9763470at2"/>
<dbReference type="Gene3D" id="3.30.420.10">
    <property type="entry name" value="Ribonuclease H-like superfamily/Ribonuclease H"/>
    <property type="match status" value="1"/>
</dbReference>
<sequence>MNYSRINFFFHDYETFGINPATDRPAQFAGIYTDSELNPIKQPELFYCRLPNDYIPQPKSVLINGITPQLAIIRGFSEAEFAKRIYNILNIKKICIVGYNNIQFDDEVTRNIFYRNFYDPYSWSWKHGNSRWDILNLTRACHALRPEGISWPKNKNGFTSFKLQHLTQANNLTHNDIHNAISDVHATIEIAKLIKKKQPKLFDFFLKNRTKERLISMIDIIGMKPLVHVSSLFGSLRNNISLILPLAWHPNNRNALIVIDLYSDIYPLLKLDILSIQKFLINKNKELNLEDIPVKLVHMNKCPILSYVNTLRLEDQIRLKINLAHCFNNLELIRNNPTVRKKIVTIFEQKKQVIASDVDNRLYDGFFSTSDKAKMHIIHKTEPKLLSTLNLKFESSRLKALLFRYRARNFPWTLDDNEQKFWKKHCQNILNNQNIRKFLLELKILKKLYGNNRNKIKILRSLYFYLKSIIS</sequence>
<keyword evidence="4 14" id="KW-0540">Nuclease</keyword>
<evidence type="ECO:0000259" key="17">
    <source>
        <dbReference type="PROSITE" id="PS51784"/>
    </source>
</evidence>
<dbReference type="GO" id="GO:0046872">
    <property type="term" value="F:metal ion binding"/>
    <property type="evidence" value="ECO:0007669"/>
    <property type="project" value="UniProtKB-KW"/>
</dbReference>
<accession>A0A2P5T0U3</accession>
<dbReference type="Gene3D" id="1.10.287.1240">
    <property type="match status" value="1"/>
</dbReference>
<dbReference type="EMBL" id="PDKT01000001">
    <property type="protein sequence ID" value="PPI88201.1"/>
    <property type="molecule type" value="Genomic_DNA"/>
</dbReference>
<dbReference type="PROSITE" id="PS51784">
    <property type="entry name" value="EXOI_SH3"/>
    <property type="match status" value="1"/>
</dbReference>
<evidence type="ECO:0000256" key="16">
    <source>
        <dbReference type="PIRSR" id="PIRSR000977-2"/>
    </source>
</evidence>
<dbReference type="InterPro" id="IPR013620">
    <property type="entry name" value="Exonuc_1_SH3"/>
</dbReference>
<evidence type="ECO:0000256" key="1">
    <source>
        <dbReference type="ARBA" id="ARBA00000563"/>
    </source>
</evidence>
<evidence type="ECO:0000256" key="9">
    <source>
        <dbReference type="ARBA" id="ARBA00022842"/>
    </source>
</evidence>
<evidence type="ECO:0000256" key="13">
    <source>
        <dbReference type="ARBA" id="ARBA00046792"/>
    </source>
</evidence>
<evidence type="ECO:0000256" key="12">
    <source>
        <dbReference type="ARBA" id="ARBA00046035"/>
    </source>
</evidence>
<protein>
    <recommendedName>
        <fullName evidence="3 14">Exodeoxyribonuclease I</fullName>
        <ecNumber evidence="2 14">3.1.11.1</ecNumber>
    </recommendedName>
</protein>
<reference evidence="19 20" key="1">
    <citation type="journal article" date="2018" name="Genome Biol. Evol.">
        <title>Cladogenesis and Genomic Streamlining in Extracellular Endosymbionts of Tropical Stink Bugs.</title>
        <authorList>
            <person name="Otero-Bravo A."/>
            <person name="Goffredi S."/>
            <person name="Sabree Z.L."/>
        </authorList>
    </citation>
    <scope>NUCLEOTIDE SEQUENCE [LARGE SCALE GENOMIC DNA]</scope>
    <source>
        <strain evidence="19 20">SoEE</strain>
    </source>
</reference>
<evidence type="ECO:0000256" key="5">
    <source>
        <dbReference type="ARBA" id="ARBA00022723"/>
    </source>
</evidence>
<dbReference type="GO" id="GO:0003677">
    <property type="term" value="F:DNA binding"/>
    <property type="evidence" value="ECO:0007669"/>
    <property type="project" value="UniProtKB-KW"/>
</dbReference>
<dbReference type="PROSITE" id="PS51785">
    <property type="entry name" value="EXOI_C"/>
    <property type="match status" value="1"/>
</dbReference>
<dbReference type="CDD" id="cd06138">
    <property type="entry name" value="ExoI_N"/>
    <property type="match status" value="1"/>
</dbReference>
<dbReference type="InterPro" id="IPR023607">
    <property type="entry name" value="Exodeoxyribonuclease_I"/>
</dbReference>